<dbReference type="InterPro" id="IPR014782">
    <property type="entry name" value="Peptidase_M1_dom"/>
</dbReference>
<dbReference type="InterPro" id="IPR034015">
    <property type="entry name" value="M1_LTA4H"/>
</dbReference>
<accession>A0ABY7K230</accession>
<dbReference type="SUPFAM" id="SSF55486">
    <property type="entry name" value="Metalloproteases ('zincins'), catalytic domain"/>
    <property type="match status" value="1"/>
</dbReference>
<dbReference type="Gene3D" id="1.10.390.10">
    <property type="entry name" value="Neutral Protease Domain 2"/>
    <property type="match status" value="1"/>
</dbReference>
<evidence type="ECO:0000259" key="1">
    <source>
        <dbReference type="Pfam" id="PF01433"/>
    </source>
</evidence>
<gene>
    <name evidence="2" type="ORF">M6B22_09095</name>
</gene>
<dbReference type="Pfam" id="PF01433">
    <property type="entry name" value="Peptidase_M1"/>
    <property type="match status" value="1"/>
</dbReference>
<dbReference type="RefSeq" id="WP_269445442.1">
    <property type="nucleotide sequence ID" value="NZ_CP097463.1"/>
</dbReference>
<dbReference type="InterPro" id="IPR027268">
    <property type="entry name" value="Peptidase_M4/M1_CTD_sf"/>
</dbReference>
<dbReference type="PANTHER" id="PTHR45726:SF3">
    <property type="entry name" value="LEUKOTRIENE A-4 HYDROLASE"/>
    <property type="match status" value="1"/>
</dbReference>
<evidence type="ECO:0000313" key="3">
    <source>
        <dbReference type="Proteomes" id="UP001164693"/>
    </source>
</evidence>
<keyword evidence="3" id="KW-1185">Reference proteome</keyword>
<reference evidence="2" key="1">
    <citation type="submission" date="2022-05" db="EMBL/GenBank/DDBJ databases">
        <title>Jatrophihabitans sp. SB3-54 whole genome sequence.</title>
        <authorList>
            <person name="Suh M.K."/>
            <person name="Eom M.K."/>
            <person name="Kim J.S."/>
            <person name="Kim H.S."/>
            <person name="Do H.E."/>
            <person name="Shin Y.K."/>
            <person name="Lee J.-S."/>
        </authorList>
    </citation>
    <scope>NUCLEOTIDE SEQUENCE</scope>
    <source>
        <strain evidence="2">SB3-54</strain>
    </source>
</reference>
<dbReference type="PANTHER" id="PTHR45726">
    <property type="entry name" value="LEUKOTRIENE A-4 HYDROLASE"/>
    <property type="match status" value="1"/>
</dbReference>
<organism evidence="2 3">
    <name type="scientific">Jatrophihabitans cynanchi</name>
    <dbReference type="NCBI Taxonomy" id="2944128"/>
    <lineage>
        <taxon>Bacteria</taxon>
        <taxon>Bacillati</taxon>
        <taxon>Actinomycetota</taxon>
        <taxon>Actinomycetes</taxon>
        <taxon>Jatrophihabitantales</taxon>
        <taxon>Jatrophihabitantaceae</taxon>
        <taxon>Jatrophihabitans</taxon>
    </lineage>
</organism>
<evidence type="ECO:0000313" key="2">
    <source>
        <dbReference type="EMBL" id="WAX58901.1"/>
    </source>
</evidence>
<protein>
    <recommendedName>
        <fullName evidence="1">Peptidase M1 membrane alanine aminopeptidase domain-containing protein</fullName>
    </recommendedName>
</protein>
<name>A0ABY7K230_9ACTN</name>
<sequence>MDTTLTVTAPAADVVIMSGGPRTPRRDGANRVWRARIPAARDVSVAVGPFHVSDTVVDGVALRVGSYTTASRNTLMPIFARAIRELSARFGRYPFASLSIARVPGSQGGGIEYPASIQMQSESVTDAVHETAHQWFYAMVGNSQALHPWLDEAFAEYAERLVDARPEAASWLSYRGDVDRSIESYGTDSYDYFNVTYAKGAAALEAARTAAGRSGWDRVMRCYVAANAWQIAVPADFARAITQFPAAIAILRRAGALR</sequence>
<dbReference type="Proteomes" id="UP001164693">
    <property type="component" value="Chromosome"/>
</dbReference>
<proteinExistence type="predicted"/>
<feature type="domain" description="Peptidase M1 membrane alanine aminopeptidase" evidence="1">
    <location>
        <begin position="118"/>
        <end position="243"/>
    </location>
</feature>
<dbReference type="EMBL" id="CP097463">
    <property type="protein sequence ID" value="WAX58901.1"/>
    <property type="molecule type" value="Genomic_DNA"/>
</dbReference>